<dbReference type="CDD" id="cd00254">
    <property type="entry name" value="LT-like"/>
    <property type="match status" value="1"/>
</dbReference>
<accession>A0ABQ3VR57</accession>
<dbReference type="PANTHER" id="PTHR37423:SF2">
    <property type="entry name" value="MEMBRANE-BOUND LYTIC MUREIN TRANSGLYCOSYLASE C"/>
    <property type="match status" value="1"/>
</dbReference>
<dbReference type="InterPro" id="IPR023346">
    <property type="entry name" value="Lysozyme-like_dom_sf"/>
</dbReference>
<name>A0ABQ3VR57_9CHLR</name>
<dbReference type="Proteomes" id="UP000635565">
    <property type="component" value="Unassembled WGS sequence"/>
</dbReference>
<evidence type="ECO:0000313" key="5">
    <source>
        <dbReference type="Proteomes" id="UP000635565"/>
    </source>
</evidence>
<keyword evidence="5" id="KW-1185">Reference proteome</keyword>
<comment type="caution">
    <text evidence="4">The sequence shown here is derived from an EMBL/GenBank/DDBJ whole genome shotgun (WGS) entry which is preliminary data.</text>
</comment>
<reference evidence="4 5" key="1">
    <citation type="journal article" date="2021" name="Int. J. Syst. Evol. Microbiol.">
        <title>Reticulibacter mediterranei gen. nov., sp. nov., within the new family Reticulibacteraceae fam. nov., and Ktedonospora formicarum gen. nov., sp. nov., Ktedonobacter robiniae sp. nov., Dictyobacter formicarum sp. nov. and Dictyobacter arantiisoli sp. nov., belonging to the class Ktedonobacteria.</title>
        <authorList>
            <person name="Yabe S."/>
            <person name="Zheng Y."/>
            <person name="Wang C.M."/>
            <person name="Sakai Y."/>
            <person name="Abe K."/>
            <person name="Yokota A."/>
            <person name="Donadio S."/>
            <person name="Cavaletti L."/>
            <person name="Monciardini P."/>
        </authorList>
    </citation>
    <scope>NUCLEOTIDE SEQUENCE [LARGE SCALE GENOMIC DNA]</scope>
    <source>
        <strain evidence="4 5">SOSP1-9</strain>
    </source>
</reference>
<feature type="transmembrane region" description="Helical" evidence="2">
    <location>
        <begin position="100"/>
        <end position="118"/>
    </location>
</feature>
<keyword evidence="2" id="KW-1133">Transmembrane helix</keyword>
<feature type="region of interest" description="Disordered" evidence="1">
    <location>
        <begin position="1"/>
        <end position="27"/>
    </location>
</feature>
<dbReference type="SUPFAM" id="SSF53955">
    <property type="entry name" value="Lysozyme-like"/>
    <property type="match status" value="1"/>
</dbReference>
<keyword evidence="2" id="KW-0812">Transmembrane</keyword>
<evidence type="ECO:0000256" key="2">
    <source>
        <dbReference type="SAM" id="Phobius"/>
    </source>
</evidence>
<evidence type="ECO:0000259" key="3">
    <source>
        <dbReference type="Pfam" id="PF01464"/>
    </source>
</evidence>
<keyword evidence="2" id="KW-0472">Membrane</keyword>
<feature type="domain" description="Transglycosylase SLT" evidence="3">
    <location>
        <begin position="175"/>
        <end position="270"/>
    </location>
</feature>
<dbReference type="Gene3D" id="1.10.530.10">
    <property type="match status" value="1"/>
</dbReference>
<evidence type="ECO:0000313" key="4">
    <source>
        <dbReference type="EMBL" id="GHO87806.1"/>
    </source>
</evidence>
<dbReference type="PANTHER" id="PTHR37423">
    <property type="entry name" value="SOLUBLE LYTIC MUREIN TRANSGLYCOSYLASE-RELATED"/>
    <property type="match status" value="1"/>
</dbReference>
<proteinExistence type="predicted"/>
<dbReference type="InterPro" id="IPR008258">
    <property type="entry name" value="Transglycosylase_SLT_dom_1"/>
</dbReference>
<dbReference type="EMBL" id="BNJJ01000019">
    <property type="protein sequence ID" value="GHO87806.1"/>
    <property type="molecule type" value="Genomic_DNA"/>
</dbReference>
<protein>
    <recommendedName>
        <fullName evidence="3">Transglycosylase SLT domain-containing protein</fullName>
    </recommendedName>
</protein>
<evidence type="ECO:0000256" key="1">
    <source>
        <dbReference type="SAM" id="MobiDB-lite"/>
    </source>
</evidence>
<organism evidence="4 5">
    <name type="scientific">Dictyobacter formicarum</name>
    <dbReference type="NCBI Taxonomy" id="2778368"/>
    <lineage>
        <taxon>Bacteria</taxon>
        <taxon>Bacillati</taxon>
        <taxon>Chloroflexota</taxon>
        <taxon>Ktedonobacteria</taxon>
        <taxon>Ktedonobacterales</taxon>
        <taxon>Dictyobacteraceae</taxon>
        <taxon>Dictyobacter</taxon>
    </lineage>
</organism>
<feature type="compositionally biased region" description="Polar residues" evidence="1">
    <location>
        <begin position="18"/>
        <end position="27"/>
    </location>
</feature>
<gene>
    <name evidence="4" type="ORF">KSZ_58120</name>
</gene>
<dbReference type="Pfam" id="PF01464">
    <property type="entry name" value="SLT"/>
    <property type="match status" value="1"/>
</dbReference>
<sequence length="295" mass="31866">MQRPAHHGNRTQVPMEPTSESGLPVGQQNLPAVRTTGQLYPNPISISIPLSNVPATPHPRRVTASRDRKVPLVIPGKRKHLPDTEVIDLRKHHLSIRWRHSLAVLAILGTFMIMMLSLTPLGQQHGAGIDGLLHWTSVPRSRDLDLLTRSGSANPSLNGFNEPMSGTKAKYVALARADALKYGISPDLYVRQIQQESHFDPNAYSYVGAVGIAQFMPATAAEMGFDPMDPVAALDGGAKFMGNLNNRFHGDYAKALAAYNAGPGAVDSAVSGCGGAWLSCMDPQAQAYVYIIEGW</sequence>